<keyword evidence="1" id="KW-0233">DNA recombination</keyword>
<evidence type="ECO:0000313" key="3">
    <source>
        <dbReference type="EMBL" id="SFT27318.1"/>
    </source>
</evidence>
<keyword evidence="4" id="KW-1185">Reference proteome</keyword>
<dbReference type="InterPro" id="IPR011010">
    <property type="entry name" value="DNA_brk_join_enz"/>
</dbReference>
<dbReference type="Pfam" id="PF00589">
    <property type="entry name" value="Phage_integrase"/>
    <property type="match status" value="1"/>
</dbReference>
<dbReference type="Gene3D" id="1.10.443.10">
    <property type="entry name" value="Intergrase catalytic core"/>
    <property type="match status" value="1"/>
</dbReference>
<dbReference type="AlphaFoldDB" id="A0A1I6WMS9"/>
<dbReference type="InterPro" id="IPR002104">
    <property type="entry name" value="Integrase_catalytic"/>
</dbReference>
<feature type="domain" description="Tyr recombinase" evidence="2">
    <location>
        <begin position="1"/>
        <end position="100"/>
    </location>
</feature>
<dbReference type="EMBL" id="FOZW01000029">
    <property type="protein sequence ID" value="SFT27318.1"/>
    <property type="molecule type" value="Genomic_DNA"/>
</dbReference>
<dbReference type="RefSeq" id="WP_092431485.1">
    <property type="nucleotide sequence ID" value="NZ_FNCL01000034.1"/>
</dbReference>
<dbReference type="GO" id="GO:0015074">
    <property type="term" value="P:DNA integration"/>
    <property type="evidence" value="ECO:0007669"/>
    <property type="project" value="InterPro"/>
</dbReference>
<organism evidence="3 4">
    <name type="scientific">Alloyangia pacifica</name>
    <dbReference type="NCBI Taxonomy" id="311180"/>
    <lineage>
        <taxon>Bacteria</taxon>
        <taxon>Pseudomonadati</taxon>
        <taxon>Pseudomonadota</taxon>
        <taxon>Alphaproteobacteria</taxon>
        <taxon>Rhodobacterales</taxon>
        <taxon>Roseobacteraceae</taxon>
        <taxon>Alloyangia</taxon>
    </lineage>
</organism>
<sequence length="107" mass="11638">MNETIHAALLEARRAALSDHVNEWAAKPVGSIKRGFARAVKSAGLEDVSPHILRHTAAVLMAEASVSMDEIAQYLGHSETRITAAVYTRFSPSHLMQAAKALEFGRK</sequence>
<dbReference type="SUPFAM" id="SSF56349">
    <property type="entry name" value="DNA breaking-rejoining enzymes"/>
    <property type="match status" value="1"/>
</dbReference>
<dbReference type="GO" id="GO:0003677">
    <property type="term" value="F:DNA binding"/>
    <property type="evidence" value="ECO:0007669"/>
    <property type="project" value="InterPro"/>
</dbReference>
<accession>A0A1I6WMS9</accession>
<dbReference type="InterPro" id="IPR013762">
    <property type="entry name" value="Integrase-like_cat_sf"/>
</dbReference>
<evidence type="ECO:0000256" key="1">
    <source>
        <dbReference type="ARBA" id="ARBA00023172"/>
    </source>
</evidence>
<protein>
    <submittedName>
        <fullName evidence="3">Phage integrase family protein</fullName>
    </submittedName>
</protein>
<dbReference type="Proteomes" id="UP000199392">
    <property type="component" value="Unassembled WGS sequence"/>
</dbReference>
<name>A0A1I6WMS9_9RHOB</name>
<evidence type="ECO:0000313" key="4">
    <source>
        <dbReference type="Proteomes" id="UP000199392"/>
    </source>
</evidence>
<gene>
    <name evidence="3" type="ORF">SAMN04488050_12912</name>
</gene>
<dbReference type="STRING" id="311180.SAMN04488050_12912"/>
<dbReference type="OrthoDB" id="9808346at2"/>
<dbReference type="PROSITE" id="PS51898">
    <property type="entry name" value="TYR_RECOMBINASE"/>
    <property type="match status" value="1"/>
</dbReference>
<evidence type="ECO:0000259" key="2">
    <source>
        <dbReference type="PROSITE" id="PS51898"/>
    </source>
</evidence>
<proteinExistence type="predicted"/>
<reference evidence="4" key="1">
    <citation type="submission" date="2016-10" db="EMBL/GenBank/DDBJ databases">
        <authorList>
            <person name="Varghese N."/>
            <person name="Submissions S."/>
        </authorList>
    </citation>
    <scope>NUCLEOTIDE SEQUENCE [LARGE SCALE GENOMIC DNA]</scope>
    <source>
        <strain evidence="4">DSM 26894</strain>
    </source>
</reference>
<dbReference type="GO" id="GO:0006310">
    <property type="term" value="P:DNA recombination"/>
    <property type="evidence" value="ECO:0007669"/>
    <property type="project" value="UniProtKB-KW"/>
</dbReference>